<evidence type="ECO:0000256" key="7">
    <source>
        <dbReference type="ARBA" id="ARBA00022840"/>
    </source>
</evidence>
<evidence type="ECO:0000256" key="10">
    <source>
        <dbReference type="PROSITE-ProRule" id="PRU10141"/>
    </source>
</evidence>
<evidence type="ECO:0000313" key="14">
    <source>
        <dbReference type="EMBL" id="OCF34983.1"/>
    </source>
</evidence>
<dbReference type="InterPro" id="IPR017441">
    <property type="entry name" value="Protein_kinase_ATP_BS"/>
</dbReference>
<reference evidence="15" key="2">
    <citation type="submission" date="2013-12" db="EMBL/GenBank/DDBJ databases">
        <title>Evolution of pathogenesis and genome organization in the Tremellales.</title>
        <authorList>
            <person name="Cuomo C."/>
            <person name="Litvintseva A."/>
            <person name="Heitman J."/>
            <person name="Chen Y."/>
            <person name="Sun S."/>
            <person name="Springer D."/>
            <person name="Dromer F."/>
            <person name="Young S."/>
            <person name="Zeng Q."/>
            <person name="Chapman S."/>
            <person name="Gujja S."/>
            <person name="Saif S."/>
            <person name="Birren B."/>
        </authorList>
    </citation>
    <scope>NUCLEOTIDE SEQUENCE [LARGE SCALE GENOMIC DNA]</scope>
    <source>
        <strain evidence="15">BCC8398</strain>
    </source>
</reference>
<keyword evidence="5 10" id="KW-0547">Nucleotide-binding</keyword>
<dbReference type="GO" id="GO:0106310">
    <property type="term" value="F:protein serine kinase activity"/>
    <property type="evidence" value="ECO:0007669"/>
    <property type="project" value="RHEA"/>
</dbReference>
<proteinExistence type="inferred from homology"/>
<feature type="compositionally biased region" description="Polar residues" evidence="11">
    <location>
        <begin position="799"/>
        <end position="808"/>
    </location>
</feature>
<evidence type="ECO:0000256" key="3">
    <source>
        <dbReference type="ARBA" id="ARBA00022527"/>
    </source>
</evidence>
<dbReference type="PANTHER" id="PTHR24346">
    <property type="entry name" value="MAP/MICROTUBULE AFFINITY-REGULATING KINASE"/>
    <property type="match status" value="1"/>
</dbReference>
<evidence type="ECO:0000256" key="4">
    <source>
        <dbReference type="ARBA" id="ARBA00022679"/>
    </source>
</evidence>
<keyword evidence="15" id="KW-1185">Reference proteome</keyword>
<dbReference type="InterPro" id="IPR008271">
    <property type="entry name" value="Ser/Thr_kinase_AS"/>
</dbReference>
<evidence type="ECO:0000313" key="15">
    <source>
        <dbReference type="Proteomes" id="UP000092666"/>
    </source>
</evidence>
<comment type="similarity">
    <text evidence="1">Belongs to the protein kinase superfamily. CAMK Ser/Thr protein kinase family. NIM1 subfamily.</text>
</comment>
<feature type="binding site" evidence="10">
    <location>
        <position position="191"/>
    </location>
    <ligand>
        <name>ATP</name>
        <dbReference type="ChEBI" id="CHEBI:30616"/>
    </ligand>
</feature>
<evidence type="ECO:0000256" key="8">
    <source>
        <dbReference type="ARBA" id="ARBA00047899"/>
    </source>
</evidence>
<dbReference type="PROSITE" id="PS50032">
    <property type="entry name" value="KA1"/>
    <property type="match status" value="1"/>
</dbReference>
<dbReference type="Pfam" id="PF02149">
    <property type="entry name" value="KA1"/>
    <property type="match status" value="1"/>
</dbReference>
<feature type="region of interest" description="Disordered" evidence="11">
    <location>
        <begin position="200"/>
        <end position="221"/>
    </location>
</feature>
<feature type="compositionally biased region" description="Polar residues" evidence="11">
    <location>
        <begin position="893"/>
        <end position="903"/>
    </location>
</feature>
<evidence type="ECO:0000256" key="1">
    <source>
        <dbReference type="ARBA" id="ARBA00010791"/>
    </source>
</evidence>
<dbReference type="InterPro" id="IPR001772">
    <property type="entry name" value="KA1_dom"/>
</dbReference>
<feature type="compositionally biased region" description="Low complexity" evidence="11">
    <location>
        <begin position="698"/>
        <end position="728"/>
    </location>
</feature>
<dbReference type="OrthoDB" id="193931at2759"/>
<dbReference type="InterPro" id="IPR000719">
    <property type="entry name" value="Prot_kinase_dom"/>
</dbReference>
<dbReference type="GO" id="GO:0005524">
    <property type="term" value="F:ATP binding"/>
    <property type="evidence" value="ECO:0007669"/>
    <property type="project" value="UniProtKB-UniRule"/>
</dbReference>
<feature type="compositionally biased region" description="Low complexity" evidence="11">
    <location>
        <begin position="924"/>
        <end position="957"/>
    </location>
</feature>
<dbReference type="SUPFAM" id="SSF103243">
    <property type="entry name" value="KA1-like"/>
    <property type="match status" value="1"/>
</dbReference>
<evidence type="ECO:0000259" key="12">
    <source>
        <dbReference type="PROSITE" id="PS50011"/>
    </source>
</evidence>
<feature type="region of interest" description="Disordered" evidence="11">
    <location>
        <begin position="893"/>
        <end position="973"/>
    </location>
</feature>
<dbReference type="PANTHER" id="PTHR24346:SF82">
    <property type="entry name" value="KP78A-RELATED"/>
    <property type="match status" value="1"/>
</dbReference>
<evidence type="ECO:0000256" key="9">
    <source>
        <dbReference type="ARBA" id="ARBA00048679"/>
    </source>
</evidence>
<feature type="compositionally biased region" description="Basic residues" evidence="11">
    <location>
        <begin position="907"/>
        <end position="918"/>
    </location>
</feature>
<keyword evidence="3" id="KW-0723">Serine/threonine-protein kinase</keyword>
<feature type="domain" description="Protein kinase" evidence="12">
    <location>
        <begin position="162"/>
        <end position="432"/>
    </location>
</feature>
<feature type="region of interest" description="Disordered" evidence="11">
    <location>
        <begin position="608"/>
        <end position="811"/>
    </location>
</feature>
<accession>A0A1B9GVC8</accession>
<feature type="compositionally biased region" description="Pro residues" evidence="11">
    <location>
        <begin position="90"/>
        <end position="104"/>
    </location>
</feature>
<dbReference type="GO" id="GO:0005737">
    <property type="term" value="C:cytoplasm"/>
    <property type="evidence" value="ECO:0007669"/>
    <property type="project" value="TreeGrafter"/>
</dbReference>
<feature type="compositionally biased region" description="Polar residues" evidence="11">
    <location>
        <begin position="121"/>
        <end position="135"/>
    </location>
</feature>
<keyword evidence="7 10" id="KW-0067">ATP-binding</keyword>
<dbReference type="InterPro" id="IPR011009">
    <property type="entry name" value="Kinase-like_dom_sf"/>
</dbReference>
<dbReference type="CDD" id="cd14077">
    <property type="entry name" value="STKc_Kin1_2"/>
    <property type="match status" value="1"/>
</dbReference>
<dbReference type="Pfam" id="PF00069">
    <property type="entry name" value="Pkinase"/>
    <property type="match status" value="1"/>
</dbReference>
<dbReference type="SMART" id="SM00220">
    <property type="entry name" value="S_TKc"/>
    <property type="match status" value="1"/>
</dbReference>
<name>A0A1B9GVC8_9TREE</name>
<dbReference type="EMBL" id="KV700123">
    <property type="protein sequence ID" value="OCF34983.1"/>
    <property type="molecule type" value="Genomic_DNA"/>
</dbReference>
<dbReference type="AlphaFoldDB" id="A0A1B9GVC8"/>
<dbReference type="Gene3D" id="1.10.510.10">
    <property type="entry name" value="Transferase(Phosphotransferase) domain 1"/>
    <property type="match status" value="1"/>
</dbReference>
<dbReference type="GO" id="GO:0004674">
    <property type="term" value="F:protein serine/threonine kinase activity"/>
    <property type="evidence" value="ECO:0007669"/>
    <property type="project" value="UniProtKB-KW"/>
</dbReference>
<feature type="region of interest" description="Disordered" evidence="11">
    <location>
        <begin position="498"/>
        <end position="521"/>
    </location>
</feature>
<dbReference type="Proteomes" id="UP000092666">
    <property type="component" value="Unassembled WGS sequence"/>
</dbReference>
<dbReference type="PROSITE" id="PS00107">
    <property type="entry name" value="PROTEIN_KINASE_ATP"/>
    <property type="match status" value="1"/>
</dbReference>
<organism evidence="14 15">
    <name type="scientific">Kwoniella heveanensis BCC8398</name>
    <dbReference type="NCBI Taxonomy" id="1296120"/>
    <lineage>
        <taxon>Eukaryota</taxon>
        <taxon>Fungi</taxon>
        <taxon>Dikarya</taxon>
        <taxon>Basidiomycota</taxon>
        <taxon>Agaricomycotina</taxon>
        <taxon>Tremellomycetes</taxon>
        <taxon>Tremellales</taxon>
        <taxon>Cryptococcaceae</taxon>
        <taxon>Kwoniella</taxon>
    </lineage>
</organism>
<dbReference type="GO" id="GO:0035556">
    <property type="term" value="P:intracellular signal transduction"/>
    <property type="evidence" value="ECO:0007669"/>
    <property type="project" value="TreeGrafter"/>
</dbReference>
<evidence type="ECO:0000256" key="6">
    <source>
        <dbReference type="ARBA" id="ARBA00022777"/>
    </source>
</evidence>
<comment type="catalytic activity">
    <reaction evidence="9">
        <text>L-seryl-[protein] + ATP = O-phospho-L-seryl-[protein] + ADP + H(+)</text>
        <dbReference type="Rhea" id="RHEA:17989"/>
        <dbReference type="Rhea" id="RHEA-COMP:9863"/>
        <dbReference type="Rhea" id="RHEA-COMP:11604"/>
        <dbReference type="ChEBI" id="CHEBI:15378"/>
        <dbReference type="ChEBI" id="CHEBI:29999"/>
        <dbReference type="ChEBI" id="CHEBI:30616"/>
        <dbReference type="ChEBI" id="CHEBI:83421"/>
        <dbReference type="ChEBI" id="CHEBI:456216"/>
        <dbReference type="EC" id="2.7.11.1"/>
    </reaction>
</comment>
<dbReference type="STRING" id="1296120.A0A1B9GVC8"/>
<keyword evidence="4" id="KW-0808">Transferase</keyword>
<dbReference type="EC" id="2.7.11.1" evidence="2"/>
<reference evidence="14 15" key="1">
    <citation type="submission" date="2013-07" db="EMBL/GenBank/DDBJ databases">
        <title>The Genome Sequence of Cryptococcus heveanensis BCC8398.</title>
        <authorList>
            <consortium name="The Broad Institute Genome Sequencing Platform"/>
            <person name="Cuomo C."/>
            <person name="Litvintseva A."/>
            <person name="Chen Y."/>
            <person name="Heitman J."/>
            <person name="Sun S."/>
            <person name="Springer D."/>
            <person name="Dromer F."/>
            <person name="Young S.K."/>
            <person name="Zeng Q."/>
            <person name="Gargeya S."/>
            <person name="Fitzgerald M."/>
            <person name="Abouelleil A."/>
            <person name="Alvarado L."/>
            <person name="Berlin A.M."/>
            <person name="Chapman S.B."/>
            <person name="Dewar J."/>
            <person name="Goldberg J."/>
            <person name="Griggs A."/>
            <person name="Gujja S."/>
            <person name="Hansen M."/>
            <person name="Howarth C."/>
            <person name="Imamovic A."/>
            <person name="Larimer J."/>
            <person name="McCowan C."/>
            <person name="Murphy C."/>
            <person name="Pearson M."/>
            <person name="Priest M."/>
            <person name="Roberts A."/>
            <person name="Saif S."/>
            <person name="Shea T."/>
            <person name="Sykes S."/>
            <person name="Wortman J."/>
            <person name="Nusbaum C."/>
            <person name="Birren B."/>
        </authorList>
    </citation>
    <scope>NUCLEOTIDE SEQUENCE [LARGE SCALE GENOMIC DNA]</scope>
    <source>
        <strain evidence="14 15">BCC8398</strain>
    </source>
</reference>
<feature type="compositionally biased region" description="Polar residues" evidence="11">
    <location>
        <begin position="70"/>
        <end position="83"/>
    </location>
</feature>
<keyword evidence="6 14" id="KW-0418">Kinase</keyword>
<dbReference type="FunFam" id="1.10.510.10:FF:000958">
    <property type="entry name" value="Non-specific serine/threonine protein kinase"/>
    <property type="match status" value="1"/>
</dbReference>
<evidence type="ECO:0000256" key="11">
    <source>
        <dbReference type="SAM" id="MobiDB-lite"/>
    </source>
</evidence>
<feature type="domain" description="KA1" evidence="13">
    <location>
        <begin position="988"/>
        <end position="1037"/>
    </location>
</feature>
<sequence length="1037" mass="113224">MTSYNPLPAHLQAAQDHFTSEGGVPTPTYMGMVDTGAQWDYIIGKDGRKSRTPSRSPHRAATEPPVLRPSSLSHSQTMGENSTQYQQQPIPVPIPGSSFPPPSAYPQEPTITEEAAAVVSRSMTARQQPQAINGNGANGHGYPVASGSSKPSKSRTRMVGDWQLGKTLGAGSMGKVKLAINVLTKEKCAVKIIPRYTEATRREEPKTAEEAEKQRQRDESKEIRTIREAHISLLLHHPFICGMREFISHQNHHYMVFEFIDGGQMLDYIISHGRLRERAARKFARQIGSALDYCHRNSIVHRDLKIENILISKNGNIKIIDFGLSNLYAPGRHLSTFCGSLYFAAPELLNAKAYTGPEVDVWSFGIVLYVLVCGKVPFDDQSMPALHAKIKRGLCEYPAWLSADCKNLLTRMLNINPAERATLSEVLAHPFLTKGYEGPMESYLIHREPLRANDIDWDIVTAMEGFTFGTPETIYDDLRAVLTSEAYISCVNAWESRKDRRRGPGMSGSTMSVSDVSDSPKKKRFSGFDFAKKKLFKEEKKVEEPVYKEKEPQDPTRGFDPLISIYFLAREKMERERVYGKGHFASSNMSIEGRDSAGYGRSIAQLQAPPSSHAMGGYDSPQDSGFISQPRQRAEEVPNPVMRHPTADREQSQIADIPTAHARQPSLSQPPLPSQSLQPSPIDKGEEGLTKKFSLLGRGPRPASAVPSRSSSTAMPPSQTMTPSPSMPLHADHRRATTIADKAAKHERRVSVGSISNLSSSVGRATGLSRRSSQRAAKPQAVEPAWMNSPKEADEYHPSQASVRPEQTTPERDLAEEVELHANGDVKSVYLKGLFSVSTTSTKPAAQLIRDVSAVLDRLGIKHRPIKGGFECVHLPSIDLNSVVNGDEASTSLSSVAHPSASASGIGRRKPSLRRKSSKAAINGSTAGSRGPSPAPARAAQAGSSGTFSVGETASAPGAPPTPGRGRGMAGAGEEDELDAWALAQAGGAGSSLIVRFEIFVVKVSWMPLHGIQFRRVGGDGWQYQQLAKTILREMRL</sequence>
<feature type="compositionally biased region" description="Polar residues" evidence="11">
    <location>
        <begin position="621"/>
        <end position="631"/>
    </location>
</feature>
<feature type="region of interest" description="Disordered" evidence="11">
    <location>
        <begin position="46"/>
        <end position="157"/>
    </location>
</feature>
<evidence type="ECO:0000259" key="13">
    <source>
        <dbReference type="PROSITE" id="PS50032"/>
    </source>
</evidence>
<evidence type="ECO:0000256" key="2">
    <source>
        <dbReference type="ARBA" id="ARBA00012513"/>
    </source>
</evidence>
<evidence type="ECO:0000256" key="5">
    <source>
        <dbReference type="ARBA" id="ARBA00022741"/>
    </source>
</evidence>
<dbReference type="PROSITE" id="PS50011">
    <property type="entry name" value="PROTEIN_KINASE_DOM"/>
    <property type="match status" value="1"/>
</dbReference>
<dbReference type="GO" id="GO:0000226">
    <property type="term" value="P:microtubule cytoskeleton organization"/>
    <property type="evidence" value="ECO:0007669"/>
    <property type="project" value="TreeGrafter"/>
</dbReference>
<dbReference type="PROSITE" id="PS00108">
    <property type="entry name" value="PROTEIN_KINASE_ST"/>
    <property type="match status" value="1"/>
</dbReference>
<dbReference type="SUPFAM" id="SSF56112">
    <property type="entry name" value="Protein kinase-like (PK-like)"/>
    <property type="match status" value="1"/>
</dbReference>
<dbReference type="Gene3D" id="3.30.310.80">
    <property type="entry name" value="Kinase associated domain 1, KA1"/>
    <property type="match status" value="1"/>
</dbReference>
<comment type="catalytic activity">
    <reaction evidence="8">
        <text>L-threonyl-[protein] + ATP = O-phospho-L-threonyl-[protein] + ADP + H(+)</text>
        <dbReference type="Rhea" id="RHEA:46608"/>
        <dbReference type="Rhea" id="RHEA-COMP:11060"/>
        <dbReference type="Rhea" id="RHEA-COMP:11605"/>
        <dbReference type="ChEBI" id="CHEBI:15378"/>
        <dbReference type="ChEBI" id="CHEBI:30013"/>
        <dbReference type="ChEBI" id="CHEBI:30616"/>
        <dbReference type="ChEBI" id="CHEBI:61977"/>
        <dbReference type="ChEBI" id="CHEBI:456216"/>
        <dbReference type="EC" id="2.7.11.1"/>
    </reaction>
</comment>
<dbReference type="InterPro" id="IPR028375">
    <property type="entry name" value="KA1/Ssp2_C"/>
</dbReference>
<protein>
    <recommendedName>
        <fullName evidence="2">non-specific serine/threonine protein kinase</fullName>
        <ecNumber evidence="2">2.7.11.1</ecNumber>
    </recommendedName>
</protein>
<gene>
    <name evidence="14" type="ORF">I316_03530</name>
</gene>
<feature type="compositionally biased region" description="Low complexity" evidence="11">
    <location>
        <begin position="751"/>
        <end position="762"/>
    </location>
</feature>